<name>A0A7S4N806_GUITH</name>
<evidence type="ECO:0000256" key="5">
    <source>
        <dbReference type="ARBA" id="ARBA00022490"/>
    </source>
</evidence>
<gene>
    <name evidence="13" type="ORF">GTHE00462_LOCUS7148</name>
</gene>
<evidence type="ECO:0000256" key="6">
    <source>
        <dbReference type="ARBA" id="ARBA00022676"/>
    </source>
</evidence>
<dbReference type="InterPro" id="IPR013783">
    <property type="entry name" value="Ig-like_fold"/>
</dbReference>
<organism evidence="13">
    <name type="scientific">Guillardia theta</name>
    <name type="common">Cryptophyte</name>
    <name type="synonym">Cryptomonas phi</name>
    <dbReference type="NCBI Taxonomy" id="55529"/>
    <lineage>
        <taxon>Eukaryota</taxon>
        <taxon>Cryptophyceae</taxon>
        <taxon>Pyrenomonadales</taxon>
        <taxon>Geminigeraceae</taxon>
        <taxon>Guillardia</taxon>
    </lineage>
</organism>
<dbReference type="GO" id="GO:2001070">
    <property type="term" value="F:starch binding"/>
    <property type="evidence" value="ECO:0007669"/>
    <property type="project" value="InterPro"/>
</dbReference>
<dbReference type="Pfam" id="PF00686">
    <property type="entry name" value="CBM_20"/>
    <property type="match status" value="1"/>
</dbReference>
<feature type="region of interest" description="Disordered" evidence="11">
    <location>
        <begin position="67"/>
        <end position="87"/>
    </location>
</feature>
<sequence>MHSIPGTLMLLTVKPVFISGNMTHYRIPRMFDIRRLVLVTILILSTTISVTDCITFPCIAPLLGPTIPSAPSREPSPARSRTPEDPMDMQLRLTIRGGDLAVSKTPRARSESGVGDSTGSETDSTLLDVSSKMRVMSSVPGNRPITTGMKIAVKFRINYSTRWGENVIIVGSTDELGGISNPSEAETRRAIAMGKGKVMRYIANGDWEYVTVMHPAPTGLSYRYALVREKGEPLVEGGIRYGRYLDIDDLVRQSSNRRRGLLAVGSAGSSSSLSEAASRQEPMQLEVRDQWRVSRQNGEDWVLRTDAIAQVVYGQGRLDAVEEAILDGKVKHAADVMKHAEPQDGEKRAAITNFHLNVERTRVPLGCAMAVESAALLKDVAVMSCARFPSWELDLEAPTQLLPAQYKYVVVNLTNGEIVDRESGAPRWLGRPVGILQQEGIRNSKYVVSVRDEATTDRWPVEKADRFRGTGVSLPLFSLRSRSGMGTGEFEDIKLLVDFCDKVGLNSVQLLPLTDTTAHAHATWEDSSPYSSVSVHALHPLYLRLQSLPDLPLDVLREIQDTVKSMNEGSNQTVVDESCGSTLLEPLDYEKVMTAKLRLLRMAYEASGKRVVESEEFADFVLDQGYWLKPYALYCVLRDMYGVSDPSQWGEMGRLSFAQMDALSSPGGNKYNACRYWYWVQYHLHKQFLDASRYAAKKGVALIGDLPIGVSRNGVDIWSRPELFRLDKRMGAPPDAFTELGQNWNFPAYDWEKMMRDGFSWWRARLRSMNMYFHSVRLDHILGFFRFWDLPAHAVTGLGGHYFPSHPITKEELDSKGLWDRQRLTQPYVRSHLLERRFGKDWENVVRRFFSQGLHGTYSFKPGLDTEKALQDAMERDPVQVQGMTRQAVLHALILFLNDRCLIRDEKFPDDRFYPRYKMWDTDSFAELGHDWQIKLKELHDAYFSWRQEDLCEATARESLRHLLAASNMLLCGEDMGPGPACLPRVLSDMSIPGLRIPRVTGGPTSEYPYLSVASTSTHDMSTLACWWDSLPASSRDEMWRSFGCTGPAPLKCSPPVAKQIVQSILASPSILAVLPLQDLLDTCAATVTKDPKSDQINFPGTDHLWRWRASWHIEDLLSNKSVVNHFASMILASGRYKR</sequence>
<evidence type="ECO:0000256" key="9">
    <source>
        <dbReference type="ARBA" id="ARBA00031423"/>
    </source>
</evidence>
<proteinExistence type="inferred from homology"/>
<dbReference type="PANTHER" id="PTHR32518">
    <property type="match status" value="1"/>
</dbReference>
<dbReference type="InterPro" id="IPR013784">
    <property type="entry name" value="Carb-bd-like_fold"/>
</dbReference>
<comment type="similarity">
    <text evidence="3">Belongs to the disproportionating enzyme family.</text>
</comment>
<accession>A0A7S4N806</accession>
<dbReference type="GO" id="GO:0004134">
    <property type="term" value="F:4-alpha-glucanotransferase activity"/>
    <property type="evidence" value="ECO:0007669"/>
    <property type="project" value="UniProtKB-EC"/>
</dbReference>
<evidence type="ECO:0000256" key="11">
    <source>
        <dbReference type="SAM" id="MobiDB-lite"/>
    </source>
</evidence>
<dbReference type="EC" id="2.4.1.25" evidence="4"/>
<feature type="domain" description="CBM20" evidence="12">
    <location>
        <begin position="151"/>
        <end position="232"/>
    </location>
</feature>
<reference evidence="13" key="1">
    <citation type="submission" date="2021-01" db="EMBL/GenBank/DDBJ databases">
        <authorList>
            <person name="Corre E."/>
            <person name="Pelletier E."/>
            <person name="Niang G."/>
            <person name="Scheremetjew M."/>
            <person name="Finn R."/>
            <person name="Kale V."/>
            <person name="Holt S."/>
            <person name="Cochrane G."/>
            <person name="Meng A."/>
            <person name="Brown T."/>
            <person name="Cohen L."/>
        </authorList>
    </citation>
    <scope>NUCLEOTIDE SEQUENCE</scope>
    <source>
        <strain evidence="13">CCMP 2712</strain>
    </source>
</reference>
<dbReference type="AlphaFoldDB" id="A0A7S4N806"/>
<feature type="compositionally biased region" description="Polar residues" evidence="11">
    <location>
        <begin position="115"/>
        <end position="124"/>
    </location>
</feature>
<keyword evidence="8" id="KW-0119">Carbohydrate metabolism</keyword>
<evidence type="ECO:0000313" key="13">
    <source>
        <dbReference type="EMBL" id="CAE2271874.1"/>
    </source>
</evidence>
<dbReference type="EMBL" id="HBKN01009100">
    <property type="protein sequence ID" value="CAE2271874.1"/>
    <property type="molecule type" value="Transcribed_RNA"/>
</dbReference>
<evidence type="ECO:0000259" key="12">
    <source>
        <dbReference type="Pfam" id="PF00686"/>
    </source>
</evidence>
<dbReference type="InterPro" id="IPR003385">
    <property type="entry name" value="Glyco_hydro_77"/>
</dbReference>
<evidence type="ECO:0000256" key="4">
    <source>
        <dbReference type="ARBA" id="ARBA00012560"/>
    </source>
</evidence>
<keyword evidence="6" id="KW-0328">Glycosyltransferase</keyword>
<evidence type="ECO:0000256" key="8">
    <source>
        <dbReference type="ARBA" id="ARBA00023277"/>
    </source>
</evidence>
<evidence type="ECO:0000256" key="1">
    <source>
        <dbReference type="ARBA" id="ARBA00000439"/>
    </source>
</evidence>
<dbReference type="SUPFAM" id="SSF51445">
    <property type="entry name" value="(Trans)glycosidases"/>
    <property type="match status" value="1"/>
</dbReference>
<dbReference type="SUPFAM" id="SSF49452">
    <property type="entry name" value="Starch-binding domain-like"/>
    <property type="match status" value="1"/>
</dbReference>
<dbReference type="Pfam" id="PF02446">
    <property type="entry name" value="Glyco_hydro_77"/>
    <property type="match status" value="1"/>
</dbReference>
<evidence type="ECO:0000256" key="3">
    <source>
        <dbReference type="ARBA" id="ARBA00005684"/>
    </source>
</evidence>
<dbReference type="InterPro" id="IPR002044">
    <property type="entry name" value="CBM20"/>
</dbReference>
<evidence type="ECO:0000256" key="7">
    <source>
        <dbReference type="ARBA" id="ARBA00022679"/>
    </source>
</evidence>
<keyword evidence="7" id="KW-0808">Transferase</keyword>
<protein>
    <recommendedName>
        <fullName evidence="4">4-alpha-glucanotransferase</fullName>
        <ecNumber evidence="4">2.4.1.25</ecNumber>
    </recommendedName>
    <alternativeName>
        <fullName evidence="9">Amylomaltase</fullName>
    </alternativeName>
    <alternativeName>
        <fullName evidence="10">Disproportionating enzyme</fullName>
    </alternativeName>
</protein>
<dbReference type="PANTHER" id="PTHR32518:SF3">
    <property type="entry name" value="4-ALPHA-GLUCANOTRANSFERASE"/>
    <property type="match status" value="1"/>
</dbReference>
<evidence type="ECO:0000256" key="10">
    <source>
        <dbReference type="ARBA" id="ARBA00031501"/>
    </source>
</evidence>
<dbReference type="GO" id="GO:0005737">
    <property type="term" value="C:cytoplasm"/>
    <property type="evidence" value="ECO:0007669"/>
    <property type="project" value="UniProtKB-SubCell"/>
</dbReference>
<dbReference type="GO" id="GO:0005975">
    <property type="term" value="P:carbohydrate metabolic process"/>
    <property type="evidence" value="ECO:0007669"/>
    <property type="project" value="InterPro"/>
</dbReference>
<evidence type="ECO:0000256" key="2">
    <source>
        <dbReference type="ARBA" id="ARBA00004496"/>
    </source>
</evidence>
<feature type="region of interest" description="Disordered" evidence="11">
    <location>
        <begin position="102"/>
        <end position="124"/>
    </location>
</feature>
<dbReference type="Gene3D" id="2.60.40.10">
    <property type="entry name" value="Immunoglobulins"/>
    <property type="match status" value="1"/>
</dbReference>
<comment type="catalytic activity">
    <reaction evidence="1">
        <text>Transfers a segment of a (1-&gt;4)-alpha-D-glucan to a new position in an acceptor, which may be glucose or a (1-&gt;4)-alpha-D-glucan.</text>
        <dbReference type="EC" id="2.4.1.25"/>
    </reaction>
</comment>
<keyword evidence="5" id="KW-0963">Cytoplasm</keyword>
<feature type="compositionally biased region" description="Low complexity" evidence="11">
    <location>
        <begin position="69"/>
        <end position="80"/>
    </location>
</feature>
<comment type="subcellular location">
    <subcellularLocation>
        <location evidence="2">Cytoplasm</location>
    </subcellularLocation>
</comment>
<dbReference type="InterPro" id="IPR017853">
    <property type="entry name" value="GH"/>
</dbReference>
<dbReference type="Gene3D" id="3.20.20.80">
    <property type="entry name" value="Glycosidases"/>
    <property type="match status" value="2"/>
</dbReference>